<feature type="compositionally biased region" description="Polar residues" evidence="1">
    <location>
        <begin position="106"/>
        <end position="124"/>
    </location>
</feature>
<reference evidence="3 4" key="1">
    <citation type="journal article" date="2014" name="BMC Genomics">
        <title>Comparative genomics of the major fungal agents of human and animal Sporotrichosis: Sporothrix schenckii and Sporothrix brasiliensis.</title>
        <authorList>
            <person name="Teixeira M.M."/>
            <person name="de Almeida L.G."/>
            <person name="Kubitschek-Barreira P."/>
            <person name="Alves F.L."/>
            <person name="Kioshima E.S."/>
            <person name="Abadio A.K."/>
            <person name="Fernandes L."/>
            <person name="Derengowski L.S."/>
            <person name="Ferreira K.S."/>
            <person name="Souza R.C."/>
            <person name="Ruiz J.C."/>
            <person name="de Andrade N.C."/>
            <person name="Paes H.C."/>
            <person name="Nicola A.M."/>
            <person name="Albuquerque P."/>
            <person name="Gerber A.L."/>
            <person name="Martins V.P."/>
            <person name="Peconick L.D."/>
            <person name="Neto A.V."/>
            <person name="Chaucanez C.B."/>
            <person name="Silva P.A."/>
            <person name="Cunha O.L."/>
            <person name="de Oliveira F.F."/>
            <person name="dos Santos T.C."/>
            <person name="Barros A.L."/>
            <person name="Soares M.A."/>
            <person name="de Oliveira L.M."/>
            <person name="Marini M.M."/>
            <person name="Villalobos-Duno H."/>
            <person name="Cunha M.M."/>
            <person name="de Hoog S."/>
            <person name="da Silveira J.F."/>
            <person name="Henrissat B."/>
            <person name="Nino-Vega G.A."/>
            <person name="Cisalpino P.S."/>
            <person name="Mora-Montes H.M."/>
            <person name="Almeida S.R."/>
            <person name="Stajich J.E."/>
            <person name="Lopes-Bezerra L.M."/>
            <person name="Vasconcelos A.T."/>
            <person name="Felipe M.S."/>
        </authorList>
    </citation>
    <scope>NUCLEOTIDE SEQUENCE [LARGE SCALE GENOMIC DNA]</scope>
    <source>
        <strain evidence="3 4">1099-18</strain>
    </source>
</reference>
<dbReference type="RefSeq" id="XP_016588837.1">
    <property type="nucleotide sequence ID" value="XM_016736867.1"/>
</dbReference>
<keyword evidence="2" id="KW-1133">Transmembrane helix</keyword>
<dbReference type="EMBL" id="AXCR01000006">
    <property type="protein sequence ID" value="KJR86161.1"/>
    <property type="molecule type" value="Genomic_DNA"/>
</dbReference>
<organism evidence="3 4">
    <name type="scientific">Sporothrix schenckii 1099-18</name>
    <dbReference type="NCBI Taxonomy" id="1397361"/>
    <lineage>
        <taxon>Eukaryota</taxon>
        <taxon>Fungi</taxon>
        <taxon>Dikarya</taxon>
        <taxon>Ascomycota</taxon>
        <taxon>Pezizomycotina</taxon>
        <taxon>Sordariomycetes</taxon>
        <taxon>Sordariomycetidae</taxon>
        <taxon>Ophiostomatales</taxon>
        <taxon>Ophiostomataceae</taxon>
        <taxon>Sporothrix</taxon>
    </lineage>
</organism>
<proteinExistence type="predicted"/>
<dbReference type="GeneID" id="27672144"/>
<dbReference type="VEuPathDB" id="FungiDB:SPSK_10469"/>
<evidence type="ECO:0000256" key="2">
    <source>
        <dbReference type="SAM" id="Phobius"/>
    </source>
</evidence>
<evidence type="ECO:0000313" key="4">
    <source>
        <dbReference type="Proteomes" id="UP000033710"/>
    </source>
</evidence>
<evidence type="ECO:0000256" key="1">
    <source>
        <dbReference type="SAM" id="MobiDB-lite"/>
    </source>
</evidence>
<feature type="region of interest" description="Disordered" evidence="1">
    <location>
        <begin position="83"/>
        <end position="124"/>
    </location>
</feature>
<feature type="compositionally biased region" description="Basic and acidic residues" evidence="1">
    <location>
        <begin position="88"/>
        <end position="97"/>
    </location>
</feature>
<evidence type="ECO:0000313" key="3">
    <source>
        <dbReference type="EMBL" id="KJR86161.1"/>
    </source>
</evidence>
<reference evidence="3 4" key="2">
    <citation type="journal article" date="2015" name="Eukaryot. Cell">
        <title>Asexual propagation of a virulent clone complex in a human and feline outbreak of sporotrichosis.</title>
        <authorList>
            <person name="Teixeira Mde M."/>
            <person name="Rodrigues A.M."/>
            <person name="Tsui C.K."/>
            <person name="de Almeida L.G."/>
            <person name="Van Diepeningen A.D."/>
            <person name="van den Ende B.G."/>
            <person name="Fernandes G.F."/>
            <person name="Kano R."/>
            <person name="Hamelin R.C."/>
            <person name="Lopes-Bezerra L.M."/>
            <person name="Vasconcelos A.T."/>
            <person name="de Hoog S."/>
            <person name="de Camargo Z.P."/>
            <person name="Felipe M.S."/>
        </authorList>
    </citation>
    <scope>NUCLEOTIDE SEQUENCE [LARGE SCALE GENOMIC DNA]</scope>
    <source>
        <strain evidence="3 4">1099-18</strain>
    </source>
</reference>
<gene>
    <name evidence="3" type="ORF">SPSK_10469</name>
</gene>
<sequence length="124" mass="13688">MAPMEWEPPAMPAVAVGVAIVVAIAVAVVAIVMSMVTCGGVKRWVVRMVQRRDVRGRWRHIPAALSSADARALYTESASAKYWMPRGGNRDKRDQPRQNHARATSGPRQSRSAMKTYGVQNLQM</sequence>
<dbReference type="KEGG" id="ssck:SPSK_10469"/>
<protein>
    <submittedName>
        <fullName evidence="3">Uncharacterized protein</fullName>
    </submittedName>
</protein>
<comment type="caution">
    <text evidence="3">The sequence shown here is derived from an EMBL/GenBank/DDBJ whole genome shotgun (WGS) entry which is preliminary data.</text>
</comment>
<dbReference type="Proteomes" id="UP000033710">
    <property type="component" value="Unassembled WGS sequence"/>
</dbReference>
<keyword evidence="2" id="KW-0812">Transmembrane</keyword>
<dbReference type="AlphaFoldDB" id="A0A0F2MDE5"/>
<keyword evidence="2" id="KW-0472">Membrane</keyword>
<name>A0A0F2MDE5_SPOSC</name>
<accession>A0A0F2MDE5</accession>
<feature type="transmembrane region" description="Helical" evidence="2">
    <location>
        <begin position="12"/>
        <end position="41"/>
    </location>
</feature>